<dbReference type="Proteomes" id="UP001642720">
    <property type="component" value="Unassembled WGS sequence"/>
</dbReference>
<dbReference type="EMBL" id="PPTA01000001">
    <property type="protein sequence ID" value="TFB07660.1"/>
    <property type="molecule type" value="Genomic_DNA"/>
</dbReference>
<feature type="non-terminal residue" evidence="1">
    <location>
        <position position="1"/>
    </location>
</feature>
<sequence>HRDTLTCDDLLAQLRSLVTALEAWRLVLACIGAQSMNTCAGSGFCQCGSKDPILCGRSADVEMKLSKSRKEGRYGRRKNDPSATGRQYVSHLDMCSGL</sequence>
<proteinExistence type="predicted"/>
<keyword evidence="2" id="KW-1185">Reference proteome</keyword>
<name>A0ABY2HK19_9HYPO</name>
<dbReference type="RefSeq" id="XP_073563861.1">
    <property type="nucleotide sequence ID" value="XM_073698634.1"/>
</dbReference>
<organism evidence="1 2">
    <name type="scientific">Trichoderma ghanense</name>
    <dbReference type="NCBI Taxonomy" id="65468"/>
    <lineage>
        <taxon>Eukaryota</taxon>
        <taxon>Fungi</taxon>
        <taxon>Dikarya</taxon>
        <taxon>Ascomycota</taxon>
        <taxon>Pezizomycotina</taxon>
        <taxon>Sordariomycetes</taxon>
        <taxon>Hypocreomycetidae</taxon>
        <taxon>Hypocreales</taxon>
        <taxon>Hypocreaceae</taxon>
        <taxon>Trichoderma</taxon>
    </lineage>
</organism>
<gene>
    <name evidence="1" type="ORF">CCMA1212_001200</name>
</gene>
<accession>A0ABY2HK19</accession>
<protein>
    <submittedName>
        <fullName evidence="1">Uncharacterized protein</fullName>
    </submittedName>
</protein>
<comment type="caution">
    <text evidence="1">The sequence shown here is derived from an EMBL/GenBank/DDBJ whole genome shotgun (WGS) entry which is preliminary data.</text>
</comment>
<evidence type="ECO:0000313" key="1">
    <source>
        <dbReference type="EMBL" id="TFB07660.1"/>
    </source>
</evidence>
<dbReference type="GeneID" id="300573084"/>
<evidence type="ECO:0000313" key="2">
    <source>
        <dbReference type="Proteomes" id="UP001642720"/>
    </source>
</evidence>
<reference evidence="1 2" key="1">
    <citation type="submission" date="2018-01" db="EMBL/GenBank/DDBJ databases">
        <title>Genome characterization of the sugarcane-associated fungus Trichoderma ghanense CCMA-1212 and their application in lignocelulose bioconversion.</title>
        <authorList>
            <person name="Steindorff A.S."/>
            <person name="Mendes T.D."/>
            <person name="Vilela E.S.D."/>
            <person name="Rodrigues D.S."/>
            <person name="Formighieri E.F."/>
            <person name="Melo I.S."/>
            <person name="Favaro L.C.L."/>
        </authorList>
    </citation>
    <scope>NUCLEOTIDE SEQUENCE [LARGE SCALE GENOMIC DNA]</scope>
    <source>
        <strain evidence="1 2">CCMA-1212</strain>
    </source>
</reference>